<gene>
    <name evidence="1" type="ORF">B0H16DRAFT_1226276</name>
</gene>
<proteinExistence type="predicted"/>
<dbReference type="Proteomes" id="UP001215598">
    <property type="component" value="Unassembled WGS sequence"/>
</dbReference>
<evidence type="ECO:0000313" key="2">
    <source>
        <dbReference type="Proteomes" id="UP001215598"/>
    </source>
</evidence>
<organism evidence="1 2">
    <name type="scientific">Mycena metata</name>
    <dbReference type="NCBI Taxonomy" id="1033252"/>
    <lineage>
        <taxon>Eukaryota</taxon>
        <taxon>Fungi</taxon>
        <taxon>Dikarya</taxon>
        <taxon>Basidiomycota</taxon>
        <taxon>Agaricomycotina</taxon>
        <taxon>Agaricomycetes</taxon>
        <taxon>Agaricomycetidae</taxon>
        <taxon>Agaricales</taxon>
        <taxon>Marasmiineae</taxon>
        <taxon>Mycenaceae</taxon>
        <taxon>Mycena</taxon>
    </lineage>
</organism>
<feature type="non-terminal residue" evidence="1">
    <location>
        <position position="78"/>
    </location>
</feature>
<evidence type="ECO:0000313" key="1">
    <source>
        <dbReference type="EMBL" id="KAJ7766104.1"/>
    </source>
</evidence>
<sequence>ELWREVFCYLPREALKAVSLTRHAFLAISRPLLFADFHFELGVRLGESSRTFAENEARSLARLAFWSSNDIAPLVRSC</sequence>
<name>A0AAD7JJD8_9AGAR</name>
<accession>A0AAD7JJD8</accession>
<dbReference type="EMBL" id="JARKIB010000024">
    <property type="protein sequence ID" value="KAJ7766104.1"/>
    <property type="molecule type" value="Genomic_DNA"/>
</dbReference>
<dbReference type="AlphaFoldDB" id="A0AAD7JJD8"/>
<evidence type="ECO:0008006" key="3">
    <source>
        <dbReference type="Google" id="ProtNLM"/>
    </source>
</evidence>
<reference evidence="1" key="1">
    <citation type="submission" date="2023-03" db="EMBL/GenBank/DDBJ databases">
        <title>Massive genome expansion in bonnet fungi (Mycena s.s.) driven by repeated elements and novel gene families across ecological guilds.</title>
        <authorList>
            <consortium name="Lawrence Berkeley National Laboratory"/>
            <person name="Harder C.B."/>
            <person name="Miyauchi S."/>
            <person name="Viragh M."/>
            <person name="Kuo A."/>
            <person name="Thoen E."/>
            <person name="Andreopoulos B."/>
            <person name="Lu D."/>
            <person name="Skrede I."/>
            <person name="Drula E."/>
            <person name="Henrissat B."/>
            <person name="Morin E."/>
            <person name="Kohler A."/>
            <person name="Barry K."/>
            <person name="LaButti K."/>
            <person name="Morin E."/>
            <person name="Salamov A."/>
            <person name="Lipzen A."/>
            <person name="Mereny Z."/>
            <person name="Hegedus B."/>
            <person name="Baldrian P."/>
            <person name="Stursova M."/>
            <person name="Weitz H."/>
            <person name="Taylor A."/>
            <person name="Grigoriev I.V."/>
            <person name="Nagy L.G."/>
            <person name="Martin F."/>
            <person name="Kauserud H."/>
        </authorList>
    </citation>
    <scope>NUCLEOTIDE SEQUENCE</scope>
    <source>
        <strain evidence="1">CBHHK182m</strain>
    </source>
</reference>
<protein>
    <recommendedName>
        <fullName evidence="3">F-box domain-containing protein</fullName>
    </recommendedName>
</protein>
<comment type="caution">
    <text evidence="1">The sequence shown here is derived from an EMBL/GenBank/DDBJ whole genome shotgun (WGS) entry which is preliminary data.</text>
</comment>
<feature type="non-terminal residue" evidence="1">
    <location>
        <position position="1"/>
    </location>
</feature>
<keyword evidence="2" id="KW-1185">Reference proteome</keyword>